<feature type="transmembrane region" description="Helical" evidence="1">
    <location>
        <begin position="168"/>
        <end position="189"/>
    </location>
</feature>
<accession>A0A0D5YRX0</accession>
<keyword evidence="1" id="KW-0812">Transmembrane</keyword>
<organism evidence="2 3">
    <name type="scientific">Flagellimonas lutaonensis</name>
    <dbReference type="NCBI Taxonomy" id="516051"/>
    <lineage>
        <taxon>Bacteria</taxon>
        <taxon>Pseudomonadati</taxon>
        <taxon>Bacteroidota</taxon>
        <taxon>Flavobacteriia</taxon>
        <taxon>Flavobacteriales</taxon>
        <taxon>Flavobacteriaceae</taxon>
        <taxon>Flagellimonas</taxon>
    </lineage>
</organism>
<dbReference type="AlphaFoldDB" id="A0A0D5YRX0"/>
<feature type="transmembrane region" description="Helical" evidence="1">
    <location>
        <begin position="129"/>
        <end position="147"/>
    </location>
</feature>
<dbReference type="Proteomes" id="UP000032726">
    <property type="component" value="Chromosome"/>
</dbReference>
<dbReference type="PATRIC" id="fig|516051.4.peg.1437"/>
<keyword evidence="3" id="KW-1185">Reference proteome</keyword>
<proteinExistence type="predicted"/>
<name>A0A0D5YRX0_9FLAO</name>
<dbReference type="HOGENOM" id="CLU_105896_0_0_10"/>
<gene>
    <name evidence="2" type="ORF">VC82_1390</name>
</gene>
<evidence type="ECO:0000256" key="1">
    <source>
        <dbReference type="SAM" id="Phobius"/>
    </source>
</evidence>
<evidence type="ECO:0000313" key="3">
    <source>
        <dbReference type="Proteomes" id="UP000032726"/>
    </source>
</evidence>
<reference evidence="2 3" key="1">
    <citation type="submission" date="2015-03" db="EMBL/GenBank/DDBJ databases">
        <title>Complete genome sequence of Muricauda lutaonensis CC-HSB-11T, isolated from a coastal hot spring.</title>
        <authorList>
            <person name="Kim K.M."/>
        </authorList>
    </citation>
    <scope>NUCLEOTIDE SEQUENCE [LARGE SCALE GENOMIC DNA]</scope>
    <source>
        <strain evidence="2 3">CC-HSB-11</strain>
    </source>
</reference>
<evidence type="ECO:0000313" key="2">
    <source>
        <dbReference type="EMBL" id="AKA35015.1"/>
    </source>
</evidence>
<feature type="transmembrane region" description="Helical" evidence="1">
    <location>
        <begin position="201"/>
        <end position="221"/>
    </location>
</feature>
<keyword evidence="1" id="KW-1133">Transmembrane helix</keyword>
<feature type="transmembrane region" description="Helical" evidence="1">
    <location>
        <begin position="100"/>
        <end position="117"/>
    </location>
</feature>
<dbReference type="EMBL" id="CP011071">
    <property type="protein sequence ID" value="AKA35015.1"/>
    <property type="molecule type" value="Genomic_DNA"/>
</dbReference>
<keyword evidence="1" id="KW-0472">Membrane</keyword>
<protein>
    <submittedName>
        <fullName evidence="2">Uncharacterized protein</fullName>
    </submittedName>
</protein>
<sequence length="242" mass="28385">MEYFMSKKLSNEQILQLYKFTRQHYVEHYDLQTELVDHLANGIELQWQANPDLTFQEALNREFKKFGVFGFHDVIAEKQKAMSKKYWKLLWRFFKQWFKWPKMLMTASIALGLFSILRFSGQSNHKRELILGSLMLLFVTALVYFLMTKKTREAKMLKNGKKFMLADMIYNFGGGIVLAYLPLNIAIGLNASGGDWYLSPYFDWLFSLALTGMLLCGYIIFKVLPERAEQLLADTYPEYKLA</sequence>
<dbReference type="KEGG" id="mlt:VC82_1390"/>
<dbReference type="STRING" id="516051.VC82_1390"/>